<dbReference type="FunFam" id="3.30.310.10:FF:000005">
    <property type="entry name" value="TATA box-binding protein-like 1"/>
    <property type="match status" value="1"/>
</dbReference>
<dbReference type="PANTHER" id="PTHR10126">
    <property type="entry name" value="TATA-BOX BINDING PROTEIN"/>
    <property type="match status" value="1"/>
</dbReference>
<evidence type="ECO:0000256" key="6">
    <source>
        <dbReference type="ARBA" id="ARBA00023242"/>
    </source>
</evidence>
<keyword evidence="3" id="KW-0805">Transcription regulation</keyword>
<dbReference type="Pfam" id="PF00352">
    <property type="entry name" value="TBP"/>
    <property type="match status" value="2"/>
</dbReference>
<keyword evidence="6" id="KW-0539">Nucleus</keyword>
<dbReference type="GO" id="GO:0005634">
    <property type="term" value="C:nucleus"/>
    <property type="evidence" value="ECO:0007669"/>
    <property type="project" value="UniProtKB-SubCell"/>
</dbReference>
<dbReference type="AlphaFoldDB" id="A0A1D1VDP3"/>
<accession>A0A1D1VDP3</accession>
<keyword evidence="9" id="KW-1185">Reference proteome</keyword>
<evidence type="ECO:0000256" key="7">
    <source>
        <dbReference type="SAM" id="MobiDB-lite"/>
    </source>
</evidence>
<evidence type="ECO:0000256" key="5">
    <source>
        <dbReference type="ARBA" id="ARBA00023163"/>
    </source>
</evidence>
<dbReference type="OrthoDB" id="2127950at2759"/>
<protein>
    <recommendedName>
        <fullName evidence="10">TATA box-binding protein-like 1</fullName>
    </recommendedName>
</protein>
<comment type="subcellular location">
    <subcellularLocation>
        <location evidence="1">Nucleus</location>
    </subcellularLocation>
</comment>
<evidence type="ECO:0008006" key="10">
    <source>
        <dbReference type="Google" id="ProtNLM"/>
    </source>
</evidence>
<dbReference type="PRINTS" id="PR00686">
    <property type="entry name" value="TIFACTORIID"/>
</dbReference>
<gene>
    <name evidence="8" type="primary">RvY_10726-1</name>
    <name evidence="8" type="synonym">RvY_10726.1</name>
    <name evidence="8" type="ORF">RvY_10726</name>
</gene>
<reference evidence="8 9" key="1">
    <citation type="journal article" date="2016" name="Nat. Commun.">
        <title>Extremotolerant tardigrade genome and improved radiotolerance of human cultured cells by tardigrade-unique protein.</title>
        <authorList>
            <person name="Hashimoto T."/>
            <person name="Horikawa D.D."/>
            <person name="Saito Y."/>
            <person name="Kuwahara H."/>
            <person name="Kozuka-Hata H."/>
            <person name="Shin-I T."/>
            <person name="Minakuchi Y."/>
            <person name="Ohishi K."/>
            <person name="Motoyama A."/>
            <person name="Aizu T."/>
            <person name="Enomoto A."/>
            <person name="Kondo K."/>
            <person name="Tanaka S."/>
            <person name="Hara Y."/>
            <person name="Koshikawa S."/>
            <person name="Sagara H."/>
            <person name="Miura T."/>
            <person name="Yokobori S."/>
            <person name="Miyagawa K."/>
            <person name="Suzuki Y."/>
            <person name="Kubo T."/>
            <person name="Oyama M."/>
            <person name="Kohara Y."/>
            <person name="Fujiyama A."/>
            <person name="Arakawa K."/>
            <person name="Katayama T."/>
            <person name="Toyoda A."/>
            <person name="Kunieda T."/>
        </authorList>
    </citation>
    <scope>NUCLEOTIDE SEQUENCE [LARGE SCALE GENOMIC DNA]</scope>
    <source>
        <strain evidence="8 9">YOKOZUNA-1</strain>
    </source>
</reference>
<evidence type="ECO:0000256" key="3">
    <source>
        <dbReference type="ARBA" id="ARBA00023015"/>
    </source>
</evidence>
<dbReference type="STRING" id="947166.A0A1D1VDP3"/>
<dbReference type="GO" id="GO:0003677">
    <property type="term" value="F:DNA binding"/>
    <property type="evidence" value="ECO:0007669"/>
    <property type="project" value="UniProtKB-KW"/>
</dbReference>
<dbReference type="GO" id="GO:0006352">
    <property type="term" value="P:DNA-templated transcription initiation"/>
    <property type="evidence" value="ECO:0007669"/>
    <property type="project" value="InterPro"/>
</dbReference>
<keyword evidence="5" id="KW-0804">Transcription</keyword>
<evidence type="ECO:0000313" key="9">
    <source>
        <dbReference type="Proteomes" id="UP000186922"/>
    </source>
</evidence>
<name>A0A1D1VDP3_RAMVA</name>
<organism evidence="8 9">
    <name type="scientific">Ramazzottius varieornatus</name>
    <name type="common">Water bear</name>
    <name type="synonym">Tardigrade</name>
    <dbReference type="NCBI Taxonomy" id="947166"/>
    <lineage>
        <taxon>Eukaryota</taxon>
        <taxon>Metazoa</taxon>
        <taxon>Ecdysozoa</taxon>
        <taxon>Tardigrada</taxon>
        <taxon>Eutardigrada</taxon>
        <taxon>Parachela</taxon>
        <taxon>Hypsibioidea</taxon>
        <taxon>Ramazzottiidae</taxon>
        <taxon>Ramazzottius</taxon>
    </lineage>
</organism>
<feature type="compositionally biased region" description="Acidic residues" evidence="7">
    <location>
        <begin position="278"/>
        <end position="298"/>
    </location>
</feature>
<dbReference type="EMBL" id="BDGG01000005">
    <property type="protein sequence ID" value="GAU99774.1"/>
    <property type="molecule type" value="Genomic_DNA"/>
</dbReference>
<comment type="similarity">
    <text evidence="2">Belongs to the TBP family.</text>
</comment>
<dbReference type="Gene3D" id="3.30.310.10">
    <property type="entry name" value="TATA-Binding Protein"/>
    <property type="match status" value="2"/>
</dbReference>
<dbReference type="SUPFAM" id="SSF55945">
    <property type="entry name" value="TATA-box binding protein-like"/>
    <property type="match status" value="2"/>
</dbReference>
<dbReference type="InterPro" id="IPR000814">
    <property type="entry name" value="TBP"/>
</dbReference>
<keyword evidence="4" id="KW-0238">DNA-binding</keyword>
<feature type="region of interest" description="Disordered" evidence="7">
    <location>
        <begin position="275"/>
        <end position="298"/>
    </location>
</feature>
<sequence length="298" mass="32608">MAAVLSQSAQMSSSTVVHPISNNRAASADSLQLMERGAAPSIINGRYPAATAEADLPQKQQPPLTQQVDVVNVLCNFKTHCHLDLRTLAMKGSNVVFRRDPSSVLMKLRSVPVTASIWSTGRVVCMGARSEKDALIGARRIARKIQKCGFQLRFVDYQIKNVLAVASLPFGVRIDKLKDAFSREVSYEPELHPAASWRLPDIGGQMQIFQTGSVSITAPNVATAQLTFDTIFPKLRLYSKPKESDTIIRVLANGKKSKATKAKGPAAKKLKTSASMVDFEDLEEMDLDDDDDDDSESE</sequence>
<proteinExistence type="inferred from homology"/>
<dbReference type="Proteomes" id="UP000186922">
    <property type="component" value="Unassembled WGS sequence"/>
</dbReference>
<comment type="caution">
    <text evidence="8">The sequence shown here is derived from an EMBL/GenBank/DDBJ whole genome shotgun (WGS) entry which is preliminary data.</text>
</comment>
<evidence type="ECO:0000256" key="2">
    <source>
        <dbReference type="ARBA" id="ARBA00005560"/>
    </source>
</evidence>
<evidence type="ECO:0000256" key="1">
    <source>
        <dbReference type="ARBA" id="ARBA00004123"/>
    </source>
</evidence>
<dbReference type="InterPro" id="IPR012295">
    <property type="entry name" value="TBP_dom_sf"/>
</dbReference>
<evidence type="ECO:0000313" key="8">
    <source>
        <dbReference type="EMBL" id="GAU99774.1"/>
    </source>
</evidence>
<evidence type="ECO:0000256" key="4">
    <source>
        <dbReference type="ARBA" id="ARBA00023125"/>
    </source>
</evidence>